<dbReference type="SUPFAM" id="SSF52540">
    <property type="entry name" value="P-loop containing nucleoside triphosphate hydrolases"/>
    <property type="match status" value="1"/>
</dbReference>
<dbReference type="PANTHER" id="PTHR41259">
    <property type="entry name" value="DOUBLE-STRAND BREAK REPAIR RAD50 ATPASE, PUTATIVE-RELATED"/>
    <property type="match status" value="1"/>
</dbReference>
<protein>
    <recommendedName>
        <fullName evidence="2">YhaN AAA domain-containing protein</fullName>
    </recommendedName>
</protein>
<dbReference type="RefSeq" id="WP_188647095.1">
    <property type="nucleotide sequence ID" value="NZ_BMHQ01000004.1"/>
</dbReference>
<evidence type="ECO:0000256" key="1">
    <source>
        <dbReference type="SAM" id="Coils"/>
    </source>
</evidence>
<accession>A0A8J2VH96</accession>
<feature type="domain" description="YhaN AAA" evidence="2">
    <location>
        <begin position="1"/>
        <end position="52"/>
    </location>
</feature>
<evidence type="ECO:0000259" key="2">
    <source>
        <dbReference type="Pfam" id="PF13514"/>
    </source>
</evidence>
<dbReference type="PANTHER" id="PTHR41259:SF1">
    <property type="entry name" value="DOUBLE-STRAND BREAK REPAIR RAD50 ATPASE, PUTATIVE-RELATED"/>
    <property type="match status" value="1"/>
</dbReference>
<dbReference type="AlphaFoldDB" id="A0A8J2VH96"/>
<evidence type="ECO:0000313" key="3">
    <source>
        <dbReference type="EMBL" id="GGE12956.1"/>
    </source>
</evidence>
<dbReference type="Pfam" id="PF13514">
    <property type="entry name" value="AAA_27"/>
    <property type="match status" value="1"/>
</dbReference>
<organism evidence="3 4">
    <name type="scientific">Marinithermofilum abyssi</name>
    <dbReference type="NCBI Taxonomy" id="1571185"/>
    <lineage>
        <taxon>Bacteria</taxon>
        <taxon>Bacillati</taxon>
        <taxon>Bacillota</taxon>
        <taxon>Bacilli</taxon>
        <taxon>Bacillales</taxon>
        <taxon>Thermoactinomycetaceae</taxon>
        <taxon>Marinithermofilum</taxon>
    </lineage>
</organism>
<feature type="coiled-coil region" evidence="1">
    <location>
        <begin position="589"/>
        <end position="841"/>
    </location>
</feature>
<keyword evidence="4" id="KW-1185">Reference proteome</keyword>
<dbReference type="InterPro" id="IPR027417">
    <property type="entry name" value="P-loop_NTPase"/>
</dbReference>
<keyword evidence="1" id="KW-0175">Coiled coil</keyword>
<gene>
    <name evidence="3" type="ORF">GCM10011571_12930</name>
</gene>
<dbReference type="Proteomes" id="UP000625210">
    <property type="component" value="Unassembled WGS sequence"/>
</dbReference>
<name>A0A8J2VH96_9BACL</name>
<sequence length="976" mass="115233">MKLERIYFRGFGKYVDRTFELEPGLNLFEAPNEAGKSTLIHGLTALLYGVKKEGISRRQKADHYDRYLPWESRHYGGEVDFSLQGKQYRIIRNLLWEEEREQLVDRKTGRDLTELYPLDRRKDRNLLEKLIGLNRNLFLRVAYISPYSLAGEKQLVDRIRQLVTQGEEQDLAPVLERLEQEIQRIGKSPLARSKPYGAAVNRVEVLEKNLRDLRASYEELRKDQRRLSRMQQELAEETKRWEACRQRANQLRQQVRLQDRLATLQEKQKHFSYKQQTLRELEKKRAALKEQRDHLAPPVVLSPEEMDAMNKLLNEREVPRIRLETLREERNDLAQKLASVRREQAGFLAEDVSQMERQRHLLEEVVRLQQSLITPVAQETMDEKVTAMRLEKDHQRLQELQEREEDCRRRRRELEDRHYSYKARLEGWEREHFLRQATQVTVNEPARPSRNWLWGGIGTTVLGILLLKDAPVLGLMALGVAGFAFFRYRKQRLLDQQVRQEWQERQQRLQAEWARLKEEQKNNRQNVPELDYDSLLAQTAEIKQQLHRLYDELALIIQEQEAIFERWQAGSAAELYWKVEQQRLKVKEREAAKKRDKEYRARIAELQEELEHWGERFRSRLGSFEAERWLKEISRMADEARAAREQVQKLELELSAKQEEEGRLLAALDRLQEEEAAWSERLGTDDVEEWAEWLERSGEVHRLNRQLESLEQEWEELMRVKQREGWDIQLAEVQEEMQALEKESEGFAANQEQEGENIRDLLARAEADLEEAEAVYREKEAEVLKLEERIRTRYGQLPPLGDVETRWQEAQRQVRALEKERTALETAREVLQEAVQEVQEDLAPRLAPHASRWIAGVTGGRYQDLLIDPADGLSLSVFTPETGDRQPVENLSQGTVDQMYFAMRLALIHFFSETSGLRLPVILDDSLVHFDDDRLRPALKILGEMAQDHQVILCTCQSREKRVMEEEGIPFVRQVV</sequence>
<evidence type="ECO:0000313" key="4">
    <source>
        <dbReference type="Proteomes" id="UP000625210"/>
    </source>
</evidence>
<reference evidence="3" key="2">
    <citation type="submission" date="2020-09" db="EMBL/GenBank/DDBJ databases">
        <authorList>
            <person name="Sun Q."/>
            <person name="Zhou Y."/>
        </authorList>
    </citation>
    <scope>NUCLEOTIDE SEQUENCE</scope>
    <source>
        <strain evidence="3">CGMCC 1.15179</strain>
    </source>
</reference>
<dbReference type="InterPro" id="IPR038734">
    <property type="entry name" value="YhaN_AAA"/>
</dbReference>
<feature type="coiled-coil region" evidence="1">
    <location>
        <begin position="196"/>
        <end position="294"/>
    </location>
</feature>
<dbReference type="EMBL" id="BMHQ01000004">
    <property type="protein sequence ID" value="GGE12956.1"/>
    <property type="molecule type" value="Genomic_DNA"/>
</dbReference>
<proteinExistence type="predicted"/>
<dbReference type="Gene3D" id="3.40.50.300">
    <property type="entry name" value="P-loop containing nucleotide triphosphate hydrolases"/>
    <property type="match status" value="2"/>
</dbReference>
<feature type="coiled-coil region" evidence="1">
    <location>
        <begin position="390"/>
        <end position="431"/>
    </location>
</feature>
<comment type="caution">
    <text evidence="3">The sequence shown here is derived from an EMBL/GenBank/DDBJ whole genome shotgun (WGS) entry which is preliminary data.</text>
</comment>
<reference evidence="3" key="1">
    <citation type="journal article" date="2014" name="Int. J. Syst. Evol. Microbiol.">
        <title>Complete genome sequence of Corynebacterium casei LMG S-19264T (=DSM 44701T), isolated from a smear-ripened cheese.</title>
        <authorList>
            <consortium name="US DOE Joint Genome Institute (JGI-PGF)"/>
            <person name="Walter F."/>
            <person name="Albersmeier A."/>
            <person name="Kalinowski J."/>
            <person name="Ruckert C."/>
        </authorList>
    </citation>
    <scope>NUCLEOTIDE SEQUENCE</scope>
    <source>
        <strain evidence="3">CGMCC 1.15179</strain>
    </source>
</reference>